<name>A0A919M1A7_9ACTN</name>
<comment type="caution">
    <text evidence="1">The sequence shown here is derived from an EMBL/GenBank/DDBJ whole genome shotgun (WGS) entry which is preliminary data.</text>
</comment>
<sequence>MKYWHELFIAGVLAIPLATGTAILYSAGYDQAKAYFVGQPGQVAPFRDCVWVEDGSKDDGWECRGVFTGGGLRIDDVRIRYRPAQRPTGPVPAIVSGPDATAAWTDSGAELLFPAIAGVAVMLISPGLTLHFYRDEIVAGIAGWRRRRQSRRP</sequence>
<dbReference type="Proteomes" id="UP000619479">
    <property type="component" value="Unassembled WGS sequence"/>
</dbReference>
<proteinExistence type="predicted"/>
<gene>
    <name evidence="1" type="ORF">Acy02nite_00780</name>
</gene>
<evidence type="ECO:0000313" key="1">
    <source>
        <dbReference type="EMBL" id="GID62197.1"/>
    </source>
</evidence>
<accession>A0A919M1A7</accession>
<reference evidence="1" key="1">
    <citation type="submission" date="2021-01" db="EMBL/GenBank/DDBJ databases">
        <title>Whole genome shotgun sequence of Actinoplanes cyaneus NBRC 14990.</title>
        <authorList>
            <person name="Komaki H."/>
            <person name="Tamura T."/>
        </authorList>
    </citation>
    <scope>NUCLEOTIDE SEQUENCE</scope>
    <source>
        <strain evidence="1">NBRC 14990</strain>
    </source>
</reference>
<organism evidence="1 2">
    <name type="scientific">Actinoplanes cyaneus</name>
    <dbReference type="NCBI Taxonomy" id="52696"/>
    <lineage>
        <taxon>Bacteria</taxon>
        <taxon>Bacillati</taxon>
        <taxon>Actinomycetota</taxon>
        <taxon>Actinomycetes</taxon>
        <taxon>Micromonosporales</taxon>
        <taxon>Micromonosporaceae</taxon>
        <taxon>Actinoplanes</taxon>
    </lineage>
</organism>
<keyword evidence="2" id="KW-1185">Reference proteome</keyword>
<dbReference type="AlphaFoldDB" id="A0A919M1A7"/>
<dbReference type="EMBL" id="BOMH01000001">
    <property type="protein sequence ID" value="GID62197.1"/>
    <property type="molecule type" value="Genomic_DNA"/>
</dbReference>
<dbReference type="RefSeq" id="WP_203737329.1">
    <property type="nucleotide sequence ID" value="NZ_BAAAUC010000002.1"/>
</dbReference>
<evidence type="ECO:0000313" key="2">
    <source>
        <dbReference type="Proteomes" id="UP000619479"/>
    </source>
</evidence>
<protein>
    <submittedName>
        <fullName evidence="1">Uncharacterized protein</fullName>
    </submittedName>
</protein>